<dbReference type="AlphaFoldDB" id="A0A8X6QI68"/>
<proteinExistence type="predicted"/>
<comment type="caution">
    <text evidence="2">The sequence shown here is derived from an EMBL/GenBank/DDBJ whole genome shotgun (WGS) entry which is preliminary data.</text>
</comment>
<sequence>MRSRISSISSSFESIEDNESSVKRMIPHDSAWKKYIRYMKEMVGDRNHRRKCRMLECNAQNAVQSSFCKIFPFFKVQETASKDSMKHSEFIHV</sequence>
<reference evidence="2" key="1">
    <citation type="submission" date="2020-08" db="EMBL/GenBank/DDBJ databases">
        <title>Multicomponent nature underlies the extraordinary mechanical properties of spider dragline silk.</title>
        <authorList>
            <person name="Kono N."/>
            <person name="Nakamura H."/>
            <person name="Mori M."/>
            <person name="Yoshida Y."/>
            <person name="Ohtoshi R."/>
            <person name="Malay A.D."/>
            <person name="Moran D.A.P."/>
            <person name="Tomita M."/>
            <person name="Numata K."/>
            <person name="Arakawa K."/>
        </authorList>
    </citation>
    <scope>NUCLEOTIDE SEQUENCE</scope>
</reference>
<organism evidence="2 3">
    <name type="scientific">Nephila pilipes</name>
    <name type="common">Giant wood spider</name>
    <name type="synonym">Nephila maculata</name>
    <dbReference type="NCBI Taxonomy" id="299642"/>
    <lineage>
        <taxon>Eukaryota</taxon>
        <taxon>Metazoa</taxon>
        <taxon>Ecdysozoa</taxon>
        <taxon>Arthropoda</taxon>
        <taxon>Chelicerata</taxon>
        <taxon>Arachnida</taxon>
        <taxon>Araneae</taxon>
        <taxon>Araneomorphae</taxon>
        <taxon>Entelegynae</taxon>
        <taxon>Araneoidea</taxon>
        <taxon>Nephilidae</taxon>
        <taxon>Nephila</taxon>
    </lineage>
</organism>
<gene>
    <name evidence="2" type="ORF">NPIL_637901</name>
</gene>
<protein>
    <submittedName>
        <fullName evidence="2">Uncharacterized protein</fullName>
    </submittedName>
</protein>
<evidence type="ECO:0000313" key="2">
    <source>
        <dbReference type="EMBL" id="GFU28047.1"/>
    </source>
</evidence>
<accession>A0A8X6QI68</accession>
<keyword evidence="3" id="KW-1185">Reference proteome</keyword>
<feature type="compositionally biased region" description="Low complexity" evidence="1">
    <location>
        <begin position="1"/>
        <end position="13"/>
    </location>
</feature>
<dbReference type="EMBL" id="BMAW01032965">
    <property type="protein sequence ID" value="GFU28047.1"/>
    <property type="molecule type" value="Genomic_DNA"/>
</dbReference>
<feature type="region of interest" description="Disordered" evidence="1">
    <location>
        <begin position="1"/>
        <end position="20"/>
    </location>
</feature>
<evidence type="ECO:0000256" key="1">
    <source>
        <dbReference type="SAM" id="MobiDB-lite"/>
    </source>
</evidence>
<name>A0A8X6QI68_NEPPI</name>
<dbReference type="Proteomes" id="UP000887013">
    <property type="component" value="Unassembled WGS sequence"/>
</dbReference>
<evidence type="ECO:0000313" key="3">
    <source>
        <dbReference type="Proteomes" id="UP000887013"/>
    </source>
</evidence>